<protein>
    <submittedName>
        <fullName evidence="3">Serine aminopeptidase S33 family</fullName>
    </submittedName>
</protein>
<evidence type="ECO:0000313" key="3">
    <source>
        <dbReference type="EMBL" id="TDO50538.1"/>
    </source>
</evidence>
<keyword evidence="3" id="KW-0031">Aminopeptidase</keyword>
<dbReference type="GO" id="GO:0004177">
    <property type="term" value="F:aminopeptidase activity"/>
    <property type="evidence" value="ECO:0007669"/>
    <property type="project" value="UniProtKB-KW"/>
</dbReference>
<dbReference type="InterPro" id="IPR051044">
    <property type="entry name" value="MAG_DAG_Lipase"/>
</dbReference>
<gene>
    <name evidence="3" type="ORF">EV643_10430</name>
</gene>
<evidence type="ECO:0000256" key="1">
    <source>
        <dbReference type="SAM" id="MobiDB-lite"/>
    </source>
</evidence>
<dbReference type="Proteomes" id="UP000295388">
    <property type="component" value="Unassembled WGS sequence"/>
</dbReference>
<dbReference type="PANTHER" id="PTHR11614">
    <property type="entry name" value="PHOSPHOLIPASE-RELATED"/>
    <property type="match status" value="1"/>
</dbReference>
<feature type="region of interest" description="Disordered" evidence="1">
    <location>
        <begin position="1"/>
        <end position="43"/>
    </location>
</feature>
<proteinExistence type="predicted"/>
<comment type="caution">
    <text evidence="3">The sequence shown here is derived from an EMBL/GenBank/DDBJ whole genome shotgun (WGS) entry which is preliminary data.</text>
</comment>
<keyword evidence="3" id="KW-0378">Hydrolase</keyword>
<accession>A0A4V3CAG1</accession>
<dbReference type="InterPro" id="IPR029058">
    <property type="entry name" value="AB_hydrolase_fold"/>
</dbReference>
<sequence>MTASNHADAEGELISRADLASPSDTAATGGRHFGGSQLKAPLPPGVERELLSLTSEDGAVHSALAYRATQAPRTGVILMHPVADFTQHYALAPLAERGYLALGVRSRFSDDSNAVVEQAVLDLASGVRYLREQGCERVVLLGNSGGGGLACFYQAEAEDPSVASTPAGDPPDLRQADLPPADALVLLNAHLGRAQVLTSYLDPSVVDEKDLVETDPELDMFDPRNGPPYSEEFVRRYKAAQVARNERITAWARRRLAELAELGYDDESFVIHRTTAALEFLDPSVDPSDRPLGWYGGPNVQWFNRAAIGLGRFATLRSWLSQFGLSSTNALAEPNLARAQVPVLVVQGTADQGVFRSAAIALYEAAGTTDKQLHWSDGGLHFFAGQPGHQEAVLDVIDTWINERGLGSSR</sequence>
<evidence type="ECO:0000259" key="2">
    <source>
        <dbReference type="Pfam" id="PF12146"/>
    </source>
</evidence>
<feature type="domain" description="Serine aminopeptidase S33" evidence="2">
    <location>
        <begin position="332"/>
        <end position="381"/>
    </location>
</feature>
<keyword evidence="3" id="KW-0645">Protease</keyword>
<dbReference type="InterPro" id="IPR022742">
    <property type="entry name" value="Hydrolase_4"/>
</dbReference>
<dbReference type="EMBL" id="SNWQ01000004">
    <property type="protein sequence ID" value="TDO50538.1"/>
    <property type="molecule type" value="Genomic_DNA"/>
</dbReference>
<dbReference type="AlphaFoldDB" id="A0A4V3CAG1"/>
<organism evidence="3 4">
    <name type="scientific">Kribbella caucasensis</name>
    <dbReference type="NCBI Taxonomy" id="2512215"/>
    <lineage>
        <taxon>Bacteria</taxon>
        <taxon>Bacillati</taxon>
        <taxon>Actinomycetota</taxon>
        <taxon>Actinomycetes</taxon>
        <taxon>Propionibacteriales</taxon>
        <taxon>Kribbellaceae</taxon>
        <taxon>Kribbella</taxon>
    </lineage>
</organism>
<name>A0A4V3CAG1_9ACTN</name>
<dbReference type="Gene3D" id="3.40.50.1820">
    <property type="entry name" value="alpha/beta hydrolase"/>
    <property type="match status" value="2"/>
</dbReference>
<dbReference type="Pfam" id="PF12146">
    <property type="entry name" value="Hydrolase_4"/>
    <property type="match status" value="1"/>
</dbReference>
<evidence type="ECO:0000313" key="4">
    <source>
        <dbReference type="Proteomes" id="UP000295388"/>
    </source>
</evidence>
<reference evidence="3 4" key="1">
    <citation type="submission" date="2019-03" db="EMBL/GenBank/DDBJ databases">
        <title>Genomic Encyclopedia of Type Strains, Phase III (KMG-III): the genomes of soil and plant-associated and newly described type strains.</title>
        <authorList>
            <person name="Whitman W."/>
        </authorList>
    </citation>
    <scope>NUCLEOTIDE SEQUENCE [LARGE SCALE GENOMIC DNA]</scope>
    <source>
        <strain evidence="3 4">VKM Ac-2527</strain>
    </source>
</reference>
<dbReference type="OrthoDB" id="2062670at2"/>
<dbReference type="SUPFAM" id="SSF53474">
    <property type="entry name" value="alpha/beta-Hydrolases"/>
    <property type="match status" value="1"/>
</dbReference>
<keyword evidence="4" id="KW-1185">Reference proteome</keyword>
<dbReference type="RefSeq" id="WP_133799746.1">
    <property type="nucleotide sequence ID" value="NZ_SNWQ01000004.1"/>
</dbReference>